<dbReference type="InterPro" id="IPR009737">
    <property type="entry name" value="Aim32/Apd1-like"/>
</dbReference>
<dbReference type="AlphaFoldDB" id="A0AAJ1U6U0"/>
<name>A0AAJ1U6U0_9ACTN</name>
<proteinExistence type="predicted"/>
<evidence type="ECO:0000313" key="3">
    <source>
        <dbReference type="Proteomes" id="UP001239215"/>
    </source>
</evidence>
<dbReference type="Proteomes" id="UP001239215">
    <property type="component" value="Unassembled WGS sequence"/>
</dbReference>
<protein>
    <recommendedName>
        <fullName evidence="4">Sucrase ferredoxin</fullName>
    </recommendedName>
</protein>
<evidence type="ECO:0000256" key="1">
    <source>
        <dbReference type="SAM" id="MobiDB-lite"/>
    </source>
</evidence>
<accession>A0AAJ1U6U0</accession>
<gene>
    <name evidence="2" type="ORF">QE405_002865</name>
</gene>
<organism evidence="2 3">
    <name type="scientific">Nocardioides zeae</name>
    <dbReference type="NCBI Taxonomy" id="1457234"/>
    <lineage>
        <taxon>Bacteria</taxon>
        <taxon>Bacillati</taxon>
        <taxon>Actinomycetota</taxon>
        <taxon>Actinomycetes</taxon>
        <taxon>Propionibacteriales</taxon>
        <taxon>Nocardioidaceae</taxon>
        <taxon>Nocardioides</taxon>
    </lineage>
</organism>
<evidence type="ECO:0000313" key="2">
    <source>
        <dbReference type="EMBL" id="MDQ1105581.1"/>
    </source>
</evidence>
<feature type="region of interest" description="Disordered" evidence="1">
    <location>
        <begin position="1"/>
        <end position="20"/>
    </location>
</feature>
<reference evidence="2" key="1">
    <citation type="submission" date="2023-07" db="EMBL/GenBank/DDBJ databases">
        <title>Functional and genomic diversity of the sorghum phyllosphere microbiome.</title>
        <authorList>
            <person name="Shade A."/>
        </authorList>
    </citation>
    <scope>NUCLEOTIDE SEQUENCE</scope>
    <source>
        <strain evidence="2">SORGH_AS_1067</strain>
    </source>
</reference>
<dbReference type="CDD" id="cd03062">
    <property type="entry name" value="TRX_Fd_Sucrase"/>
    <property type="match status" value="1"/>
</dbReference>
<dbReference type="Pfam" id="PF06999">
    <property type="entry name" value="Suc_Fer-like"/>
    <property type="match status" value="1"/>
</dbReference>
<comment type="caution">
    <text evidence="2">The sequence shown here is derived from an EMBL/GenBank/DDBJ whole genome shotgun (WGS) entry which is preliminary data.</text>
</comment>
<dbReference type="RefSeq" id="WP_307201947.1">
    <property type="nucleotide sequence ID" value="NZ_JAUTAN010000001.1"/>
</dbReference>
<evidence type="ECO:0008006" key="4">
    <source>
        <dbReference type="Google" id="ProtNLM"/>
    </source>
</evidence>
<dbReference type="EMBL" id="JAUTAN010000001">
    <property type="protein sequence ID" value="MDQ1105581.1"/>
    <property type="molecule type" value="Genomic_DNA"/>
</dbReference>
<sequence length="306" mass="31194">MTDRCTALSAAAGEDQAGTAPGEGVWLLVEQPGPWGRKALRESDLPADVAALLGGLGAHVAPGAPDVRVQLVRRPGRAAPVRDDVGARRTVLAARPSGPGGALAVARLEVDDLRALLDHDPADLAAGHLAGATPYEGPLWLVCTNGRRDVCCAELGRPVAAALAERWPAATWETAHLGGHRFSATLLALPTGVTLGRLDPVTALAACAELEAGRLPLDVTRGRAGLPATAQVAELALRRHLGVTGIGDVTVVGTDEGGVELEVGAGGARWYAAVTSRPGVPSPASCGDTKPKAAPVHEVELRPLGA</sequence>